<gene>
    <name evidence="1" type="ORF">IWW38_006547</name>
</gene>
<organism evidence="1 2">
    <name type="scientific">Coemansia aciculifera</name>
    <dbReference type="NCBI Taxonomy" id="417176"/>
    <lineage>
        <taxon>Eukaryota</taxon>
        <taxon>Fungi</taxon>
        <taxon>Fungi incertae sedis</taxon>
        <taxon>Zoopagomycota</taxon>
        <taxon>Kickxellomycotina</taxon>
        <taxon>Kickxellomycetes</taxon>
        <taxon>Kickxellales</taxon>
        <taxon>Kickxellaceae</taxon>
        <taxon>Coemansia</taxon>
    </lineage>
</organism>
<protein>
    <submittedName>
        <fullName evidence="1">Uncharacterized protein</fullName>
    </submittedName>
</protein>
<keyword evidence="2" id="KW-1185">Reference proteome</keyword>
<name>A0ACC1LTF3_9FUNG</name>
<accession>A0ACC1LTF3</accession>
<reference evidence="1" key="1">
    <citation type="submission" date="2022-07" db="EMBL/GenBank/DDBJ databases">
        <title>Phylogenomic reconstructions and comparative analyses of Kickxellomycotina fungi.</title>
        <authorList>
            <person name="Reynolds N.K."/>
            <person name="Stajich J.E."/>
            <person name="Barry K."/>
            <person name="Grigoriev I.V."/>
            <person name="Crous P."/>
            <person name="Smith M.E."/>
        </authorList>
    </citation>
    <scope>NUCLEOTIDE SEQUENCE</scope>
    <source>
        <strain evidence="1">CBS 190363</strain>
    </source>
</reference>
<feature type="non-terminal residue" evidence="1">
    <location>
        <position position="162"/>
    </location>
</feature>
<proteinExistence type="predicted"/>
<evidence type="ECO:0000313" key="2">
    <source>
        <dbReference type="Proteomes" id="UP001139981"/>
    </source>
</evidence>
<dbReference type="EMBL" id="JANBVB010003792">
    <property type="protein sequence ID" value="KAJ2877546.1"/>
    <property type="molecule type" value="Genomic_DNA"/>
</dbReference>
<sequence length="162" mass="17277">MKTSFASVALFAVAALAQTSPMPAAPNVAATEQMPPMHSSLTQSLLSRLISYFDISHLSNVDTTTPVIVTHVFDPTMNKFTDMAVNVVQSGDVWYIPVCTIDSIAAAGSAAAPAPESCQFGVQLAPVPQNAMKMQLNVVRTVFRAIKTASMEPSRYLFGHSS</sequence>
<comment type="caution">
    <text evidence="1">The sequence shown here is derived from an EMBL/GenBank/DDBJ whole genome shotgun (WGS) entry which is preliminary data.</text>
</comment>
<evidence type="ECO:0000313" key="1">
    <source>
        <dbReference type="EMBL" id="KAJ2877546.1"/>
    </source>
</evidence>
<dbReference type="Proteomes" id="UP001139981">
    <property type="component" value="Unassembled WGS sequence"/>
</dbReference>